<dbReference type="STRING" id="1006006.Mcup_1047"/>
<dbReference type="Proteomes" id="UP000007812">
    <property type="component" value="Chromosome"/>
</dbReference>
<evidence type="ECO:0000313" key="2">
    <source>
        <dbReference type="Proteomes" id="UP000007812"/>
    </source>
</evidence>
<proteinExistence type="predicted"/>
<keyword evidence="2" id="KW-1185">Reference proteome</keyword>
<accession>F4G2V4</accession>
<dbReference type="AlphaFoldDB" id="F4G2V4"/>
<name>F4G2V4_METCR</name>
<protein>
    <submittedName>
        <fullName evidence="1">Uncharacterized protein</fullName>
    </submittedName>
</protein>
<reference evidence="1 2" key="1">
    <citation type="journal article" date="2011" name="J. Bacteriol.">
        <title>Complete genome sequence of Metallosphaera cuprina, a metal sulfide-oxidizing archaeon from a hot spring.</title>
        <authorList>
            <person name="Liu L.J."/>
            <person name="You X.Y."/>
            <person name="Zheng H."/>
            <person name="Wang S."/>
            <person name="Jiang C.Y."/>
            <person name="Liu S.J."/>
        </authorList>
    </citation>
    <scope>NUCLEOTIDE SEQUENCE [LARGE SCALE GENOMIC DNA]</scope>
    <source>
        <strain evidence="1 2">Ar-4</strain>
    </source>
</reference>
<gene>
    <name evidence="1" type="ordered locus">Mcup_1047</name>
</gene>
<evidence type="ECO:0000313" key="1">
    <source>
        <dbReference type="EMBL" id="AEB95152.1"/>
    </source>
</evidence>
<dbReference type="KEGG" id="mcn:Mcup_1047"/>
<dbReference type="EMBL" id="CP002656">
    <property type="protein sequence ID" value="AEB95152.1"/>
    <property type="molecule type" value="Genomic_DNA"/>
</dbReference>
<dbReference type="GeneID" id="32167136"/>
<dbReference type="HOGENOM" id="CLU_2911500_0_0_2"/>
<organism evidence="1 2">
    <name type="scientific">Metallosphaera cuprina (strain Ar-4)</name>
    <dbReference type="NCBI Taxonomy" id="1006006"/>
    <lineage>
        <taxon>Archaea</taxon>
        <taxon>Thermoproteota</taxon>
        <taxon>Thermoprotei</taxon>
        <taxon>Sulfolobales</taxon>
        <taxon>Sulfolobaceae</taxon>
        <taxon>Metallosphaera</taxon>
    </lineage>
</organism>
<dbReference type="PATRIC" id="fig|1006006.8.peg.1039"/>
<dbReference type="RefSeq" id="WP_013737650.1">
    <property type="nucleotide sequence ID" value="NC_015435.1"/>
</dbReference>
<sequence length="61" mass="6948">MVDCKKIKLVSKSPFVLTSIQSFPPAGLGFSFTSLEYQDVCFLGETFSFRLHKFNRSLLKL</sequence>